<dbReference type="PROSITE" id="PS51318">
    <property type="entry name" value="TAT"/>
    <property type="match status" value="1"/>
</dbReference>
<dbReference type="STRING" id="589385.SAMN05421504_108130"/>
<dbReference type="InterPro" id="IPR038765">
    <property type="entry name" value="Papain-like_cys_pep_sf"/>
</dbReference>
<evidence type="ECO:0000313" key="2">
    <source>
        <dbReference type="EMBL" id="SDY98504.1"/>
    </source>
</evidence>
<protein>
    <submittedName>
        <fullName evidence="2">Papain family cysteine protease</fullName>
    </submittedName>
</protein>
<dbReference type="OrthoDB" id="5289073at2"/>
<keyword evidence="3" id="KW-1185">Reference proteome</keyword>
<keyword evidence="2" id="KW-0378">Hydrolase</keyword>
<dbReference type="RefSeq" id="WP_143047196.1">
    <property type="nucleotide sequence ID" value="NZ_FNON01000008.1"/>
</dbReference>
<evidence type="ECO:0000256" key="1">
    <source>
        <dbReference type="SAM" id="Phobius"/>
    </source>
</evidence>
<proteinExistence type="predicted"/>
<dbReference type="InterPro" id="IPR000169">
    <property type="entry name" value="Pept_cys_AS"/>
</dbReference>
<feature type="transmembrane region" description="Helical" evidence="1">
    <location>
        <begin position="12"/>
        <end position="30"/>
    </location>
</feature>
<dbReference type="InterPro" id="IPR006311">
    <property type="entry name" value="TAT_signal"/>
</dbReference>
<keyword evidence="2" id="KW-0645">Protease</keyword>
<dbReference type="PROSITE" id="PS00139">
    <property type="entry name" value="THIOL_PROTEASE_CYS"/>
    <property type="match status" value="1"/>
</dbReference>
<organism evidence="2 3">
    <name type="scientific">Amycolatopsis xylanica</name>
    <dbReference type="NCBI Taxonomy" id="589385"/>
    <lineage>
        <taxon>Bacteria</taxon>
        <taxon>Bacillati</taxon>
        <taxon>Actinomycetota</taxon>
        <taxon>Actinomycetes</taxon>
        <taxon>Pseudonocardiales</taxon>
        <taxon>Pseudonocardiaceae</taxon>
        <taxon>Amycolatopsis</taxon>
    </lineage>
</organism>
<name>A0A1H3PBI7_9PSEU</name>
<gene>
    <name evidence="2" type="ORF">SAMN05421504_108130</name>
</gene>
<keyword evidence="1" id="KW-0812">Transmembrane</keyword>
<dbReference type="GO" id="GO:0008233">
    <property type="term" value="F:peptidase activity"/>
    <property type="evidence" value="ECO:0007669"/>
    <property type="project" value="UniProtKB-KW"/>
</dbReference>
<sequence>MTEKSVNRRSALRLGVGGAVFAGAAVTGLIDPGMALANTDLAAHRRAVKLASENAARNGLVVTPERKLAGDVVSLAQYQTGFKNQGSRGTCYAFAGVAAVEAAYKRKYGVELDLSEHYAFHMNKVFELYGDYASSTTPHENNSSYWGFQGSSDIIDHIARAAIPAESYAPYLDGGRMDQLKTATPACGNLDWNSSQEQLDAFEFLTANIPTAARENAKYRVTRFGAVPWNPTPADIEAVIAGGYELVADVPKHCILIVGFDRIKREWLVKNSWGENKFITVPYNDQTWPILGGRFVQDVADVNASPQWDAAWLGRWQMDHDGWRGELVIRRTTDFRSGAGQPTKLGNYYRDGQRHDVNGYTEQNGQILHFWVADGTGRVQPGTKTGQEHRVCLYSWEKAFAAGSHSWNGTPFGTVLSRSGLPGRPTSGWSAGDWIGQWDMNSDGWHGRLRITSVAPFQASYVHQDGRTLAVSGGVDGAHPHILPIKIAYASNDLRPYQLLAHTWERDVFSGTHQWSGLTFGNHGYRV</sequence>
<dbReference type="AlphaFoldDB" id="A0A1H3PBI7"/>
<accession>A0A1H3PBI7</accession>
<reference evidence="2 3" key="1">
    <citation type="submission" date="2016-10" db="EMBL/GenBank/DDBJ databases">
        <authorList>
            <person name="de Groot N.N."/>
        </authorList>
    </citation>
    <scope>NUCLEOTIDE SEQUENCE [LARGE SCALE GENOMIC DNA]</scope>
    <source>
        <strain evidence="2 3">CPCC 202699</strain>
    </source>
</reference>
<keyword evidence="1" id="KW-0472">Membrane</keyword>
<evidence type="ECO:0000313" key="3">
    <source>
        <dbReference type="Proteomes" id="UP000199515"/>
    </source>
</evidence>
<dbReference type="Proteomes" id="UP000199515">
    <property type="component" value="Unassembled WGS sequence"/>
</dbReference>
<dbReference type="EMBL" id="FNON01000008">
    <property type="protein sequence ID" value="SDY98504.1"/>
    <property type="molecule type" value="Genomic_DNA"/>
</dbReference>
<dbReference type="SUPFAM" id="SSF54001">
    <property type="entry name" value="Cysteine proteinases"/>
    <property type="match status" value="1"/>
</dbReference>
<dbReference type="Gene3D" id="3.90.70.10">
    <property type="entry name" value="Cysteine proteinases"/>
    <property type="match status" value="1"/>
</dbReference>
<dbReference type="GO" id="GO:0006508">
    <property type="term" value="P:proteolysis"/>
    <property type="evidence" value="ECO:0007669"/>
    <property type="project" value="UniProtKB-KW"/>
</dbReference>
<keyword evidence="1" id="KW-1133">Transmembrane helix</keyword>